<reference evidence="2 3" key="1">
    <citation type="journal article" date="2014" name="Int. J. Syst. Evol. Microbiol.">
        <title>Complete genome sequence of Corynebacterium casei LMG S-19264T (=DSM 44701T), isolated from a smear-ripened cheese.</title>
        <authorList>
            <consortium name="US DOE Joint Genome Institute (JGI-PGF)"/>
            <person name="Walter F."/>
            <person name="Albersmeier A."/>
            <person name="Kalinowski J."/>
            <person name="Ruckert C."/>
        </authorList>
    </citation>
    <scope>NUCLEOTIDE SEQUENCE [LARGE SCALE GENOMIC DNA]</scope>
    <source>
        <strain evidence="2 3">CGMCC 1.12925</strain>
    </source>
</reference>
<name>A0A916ZNR4_9FLAO</name>
<dbReference type="InterPro" id="IPR001173">
    <property type="entry name" value="Glyco_trans_2-like"/>
</dbReference>
<dbReference type="RefSeq" id="WP_188405213.1">
    <property type="nucleotide sequence ID" value="NZ_BMGL01000003.1"/>
</dbReference>
<dbReference type="Gene3D" id="3.90.550.10">
    <property type="entry name" value="Spore Coat Polysaccharide Biosynthesis Protein SpsA, Chain A"/>
    <property type="match status" value="1"/>
</dbReference>
<evidence type="ECO:0000259" key="1">
    <source>
        <dbReference type="Pfam" id="PF00535"/>
    </source>
</evidence>
<keyword evidence="2" id="KW-0808">Transferase</keyword>
<keyword evidence="3" id="KW-1185">Reference proteome</keyword>
<dbReference type="PANTHER" id="PTHR43685:SF2">
    <property type="entry name" value="GLYCOSYLTRANSFERASE 2-LIKE DOMAIN-CONTAINING PROTEIN"/>
    <property type="match status" value="1"/>
</dbReference>
<dbReference type="PANTHER" id="PTHR43685">
    <property type="entry name" value="GLYCOSYLTRANSFERASE"/>
    <property type="match status" value="1"/>
</dbReference>
<feature type="domain" description="Glycosyltransferase 2-like" evidence="1">
    <location>
        <begin position="9"/>
        <end position="135"/>
    </location>
</feature>
<dbReference type="EMBL" id="BMGL01000003">
    <property type="protein sequence ID" value="GGE06632.1"/>
    <property type="molecule type" value="Genomic_DNA"/>
</dbReference>
<dbReference type="AlphaFoldDB" id="A0A916ZNR4"/>
<dbReference type="Proteomes" id="UP000599688">
    <property type="component" value="Unassembled WGS sequence"/>
</dbReference>
<dbReference type="GO" id="GO:0016740">
    <property type="term" value="F:transferase activity"/>
    <property type="evidence" value="ECO:0007669"/>
    <property type="project" value="UniProtKB-KW"/>
</dbReference>
<comment type="caution">
    <text evidence="2">The sequence shown here is derived from an EMBL/GenBank/DDBJ whole genome shotgun (WGS) entry which is preliminary data.</text>
</comment>
<protein>
    <submittedName>
        <fullName evidence="2">Glycosyl transferase</fullName>
    </submittedName>
</protein>
<dbReference type="SUPFAM" id="SSF53448">
    <property type="entry name" value="Nucleotide-diphospho-sugar transferases"/>
    <property type="match status" value="1"/>
</dbReference>
<accession>A0A916ZNR4</accession>
<organism evidence="2 3">
    <name type="scientific">Psychroflexus salis</name>
    <dbReference type="NCBI Taxonomy" id="1526574"/>
    <lineage>
        <taxon>Bacteria</taxon>
        <taxon>Pseudomonadati</taxon>
        <taxon>Bacteroidota</taxon>
        <taxon>Flavobacteriia</taxon>
        <taxon>Flavobacteriales</taxon>
        <taxon>Flavobacteriaceae</taxon>
        <taxon>Psychroflexus</taxon>
    </lineage>
</organism>
<dbReference type="InterPro" id="IPR050834">
    <property type="entry name" value="Glycosyltransf_2"/>
</dbReference>
<dbReference type="CDD" id="cd00761">
    <property type="entry name" value="Glyco_tranf_GTA_type"/>
    <property type="match status" value="1"/>
</dbReference>
<evidence type="ECO:0000313" key="3">
    <source>
        <dbReference type="Proteomes" id="UP000599688"/>
    </source>
</evidence>
<sequence>MKTKSHFFSVVIPLYNKANYIQNCIKSVLQQKFSDFELIIINDGSTDCSLQKVEAFTDPRISIKSQTNQGAATARNHGVDIASAKWIAFLDADDVWKANHLSVLHEAISKFPNESIFTSQAEIIDHKFRTRKATYNFKIPKNTVVLPYFKNSLAHDLLITSGFVIEKEFFNCIGKFDKHIASGQDTDLFIRIGLQKNIVFIPKTTFSYYVNSENNLSQSPRFKERIILLEKYKKQGTNHKFLKLYLNQNWFSIYLKSKIQEDQNWKLAKSKIDLNCLSFKQKILLKLSTNELKLVKHLQEKLKQAGIYKSAF</sequence>
<dbReference type="Pfam" id="PF00535">
    <property type="entry name" value="Glycos_transf_2"/>
    <property type="match status" value="1"/>
</dbReference>
<dbReference type="InterPro" id="IPR029044">
    <property type="entry name" value="Nucleotide-diphossugar_trans"/>
</dbReference>
<evidence type="ECO:0000313" key="2">
    <source>
        <dbReference type="EMBL" id="GGE06632.1"/>
    </source>
</evidence>
<proteinExistence type="predicted"/>
<gene>
    <name evidence="2" type="ORF">GCM10010831_05180</name>
</gene>